<reference evidence="9" key="1">
    <citation type="submission" date="2020-11" db="EMBL/GenBank/DDBJ databases">
        <authorList>
            <person name="Tran Van P."/>
        </authorList>
    </citation>
    <scope>NUCLEOTIDE SEQUENCE</scope>
</reference>
<dbReference type="InterPro" id="IPR011989">
    <property type="entry name" value="ARM-like"/>
</dbReference>
<dbReference type="PANTHER" id="PTHR10698:SF0">
    <property type="entry name" value="V-TYPE PROTON ATPASE SUBUNIT H"/>
    <property type="match status" value="1"/>
</dbReference>
<dbReference type="PANTHER" id="PTHR10698">
    <property type="entry name" value="V-TYPE PROTON ATPASE SUBUNIT H"/>
    <property type="match status" value="1"/>
</dbReference>
<sequence>MVKDYFMGVIGPIMGLPWPRPYGTGPGGLPPPFINLKFFMKDLKKKSNSIHFPSFHSLGHDALQASPFVLCLMKGVSPHQTQFLTRKETKKETHEMSVFVGNHTYIDEKLFQLWIDDGSEPLETTKKLIDQCSTDAEAEGIPFDELLADVSDQLRAFDLLEQTLHAPALLPDIWMYQIEPESSKFVIERYYNIDPRFMREILGKKLGSKLKRDLEEISSRTGVSSSSCRRQYENVRRVFRAVEGCDGNIAENDDNRHLNQFIAHASLDLVDEHMWNTNSMYLKLVDKFNEWFVTAYVTASGIRFLLLHDVPRPDDSLKAFFQADLSFPYEVAAAKVDMSHDGRRAASRTSIVIRLQTRAQEIREGKGVHWRSYYKTGLISYDDMIMLQALEDLPGAQDKREYLADKWDHVAALFTSLVTHSHRDRTLRYVLVLLMEVVESDARSLLNSLQKEQSKFSWLTLLAHLSHADQFVEYAAAWCIAQLAVCLPPGGNASPPLQGQDLRVYLAWAITNLIGWSSTLDARNEEPLQSILRPLQTLLRVSAYRAKFVEVKGLTALISVLKTKSSFQVQYQVIFCLWMLAFERDVVQWLAVSDRDVIPLVAHDLAQAGGVTLKVTRISLAFFRAMVETSAEDKELWEQVCSRMVNAKVLKEVKRLSELHVGDDELRLDASYLLEKLGEFAPQQMSVAGAFEDYAGEVRSGKLEWSPFHRSDEFWRNNVSKMNENNYELVSGLIKVLDDSKETEDNVAPSVACHDLGQYIKFHPRGKHVVEQMGGKEILMSYLTHSDANVQYEALLALQKFMIHSCPHCPLHEIYETYIKYSMNPFYTINSRITDPSFEKKAQYIGRKYILS</sequence>
<evidence type="ECO:0000256" key="8">
    <source>
        <dbReference type="ARBA" id="ARBA00046225"/>
    </source>
</evidence>
<name>A0A7R8W7B6_9CRUS</name>
<dbReference type="GO" id="GO:0046961">
    <property type="term" value="F:proton-transporting ATPase activity, rotational mechanism"/>
    <property type="evidence" value="ECO:0007669"/>
    <property type="project" value="InterPro"/>
</dbReference>
<evidence type="ECO:0000256" key="2">
    <source>
        <dbReference type="ARBA" id="ARBA00006626"/>
    </source>
</evidence>
<evidence type="ECO:0000256" key="1">
    <source>
        <dbReference type="ARBA" id="ARBA00004556"/>
    </source>
</evidence>
<keyword evidence="7" id="KW-0406">Ion transport</keyword>
<dbReference type="InterPro" id="IPR011987">
    <property type="entry name" value="ATPase_V1-cplx_hsu_C"/>
</dbReference>
<dbReference type="Pfam" id="PF03224">
    <property type="entry name" value="V-ATPase_H_N"/>
    <property type="match status" value="1"/>
</dbReference>
<dbReference type="GO" id="GO:0048471">
    <property type="term" value="C:perinuclear region of cytoplasm"/>
    <property type="evidence" value="ECO:0007669"/>
    <property type="project" value="UniProtKB-SubCell"/>
</dbReference>
<dbReference type="InterPro" id="IPR004908">
    <property type="entry name" value="ATPase_V1-cplx_hsu"/>
</dbReference>
<dbReference type="GO" id="GO:0006888">
    <property type="term" value="P:endoplasmic reticulum to Golgi vesicle-mediated transport"/>
    <property type="evidence" value="ECO:0007669"/>
    <property type="project" value="InterPro"/>
</dbReference>
<dbReference type="CDD" id="cd14825">
    <property type="entry name" value="TRAPPC2_sedlin"/>
    <property type="match status" value="1"/>
</dbReference>
<organism evidence="9">
    <name type="scientific">Cyprideis torosa</name>
    <dbReference type="NCBI Taxonomy" id="163714"/>
    <lineage>
        <taxon>Eukaryota</taxon>
        <taxon>Metazoa</taxon>
        <taxon>Ecdysozoa</taxon>
        <taxon>Arthropoda</taxon>
        <taxon>Crustacea</taxon>
        <taxon>Oligostraca</taxon>
        <taxon>Ostracoda</taxon>
        <taxon>Podocopa</taxon>
        <taxon>Podocopida</taxon>
        <taxon>Cytherocopina</taxon>
        <taxon>Cytheroidea</taxon>
        <taxon>Cytherideidae</taxon>
        <taxon>Cyprideis</taxon>
    </lineage>
</organism>
<dbReference type="Gene3D" id="1.25.10.10">
    <property type="entry name" value="Leucine-rich Repeat Variant"/>
    <property type="match status" value="1"/>
</dbReference>
<dbReference type="GO" id="GO:0000221">
    <property type="term" value="C:vacuolar proton-transporting V-type ATPase, V1 domain"/>
    <property type="evidence" value="ECO:0007669"/>
    <property type="project" value="InterPro"/>
</dbReference>
<dbReference type="InterPro" id="IPR008614">
    <property type="entry name" value="FIBP"/>
</dbReference>
<comment type="function">
    <text evidence="8">Subunit of the V1 complex of vacuolar(H+)-ATPase (V-ATPase), a multisubunit enzyme composed of a peripheral complex (V1) that hydrolyzes ATP and a membrane integral complex (V0) that translocates protons. V-ATPase is responsible for acidifying and maintaining the pH of intracellular compartments and in some cell types, is targeted to the plasma membrane, where it is responsible for acidifying the extracellular environment. Subunit H is essential for V-ATPase activity, but not for the assembly of the complex.</text>
</comment>
<keyword evidence="4" id="KW-0813">Transport</keyword>
<dbReference type="Pfam" id="PF05427">
    <property type="entry name" value="FIBP"/>
    <property type="match status" value="1"/>
</dbReference>
<evidence type="ECO:0000256" key="5">
    <source>
        <dbReference type="ARBA" id="ARBA00022781"/>
    </source>
</evidence>
<evidence type="ECO:0000256" key="6">
    <source>
        <dbReference type="ARBA" id="ARBA00022892"/>
    </source>
</evidence>
<comment type="subcellular location">
    <subcellularLocation>
        <location evidence="1">Cytoplasm</location>
        <location evidence="1">Perinuclear region</location>
    </subcellularLocation>
</comment>
<keyword evidence="5" id="KW-0375">Hydrogen ion transport</keyword>
<dbReference type="InterPro" id="IPR016024">
    <property type="entry name" value="ARM-type_fold"/>
</dbReference>
<dbReference type="Gene3D" id="3.30.450.70">
    <property type="match status" value="2"/>
</dbReference>
<dbReference type="InterPro" id="IPR038497">
    <property type="entry name" value="ATPase_V1-cplx_hsu_C_sf"/>
</dbReference>
<comment type="similarity">
    <text evidence="2">Belongs to the TRAPP small subunits family. Sedlin subfamily.</text>
</comment>
<dbReference type="Pfam" id="PF04628">
    <property type="entry name" value="Sedlin_N"/>
    <property type="match status" value="1"/>
</dbReference>
<dbReference type="EMBL" id="OB660794">
    <property type="protein sequence ID" value="CAD7226285.1"/>
    <property type="molecule type" value="Genomic_DNA"/>
</dbReference>
<evidence type="ECO:0000256" key="7">
    <source>
        <dbReference type="ARBA" id="ARBA00023065"/>
    </source>
</evidence>
<proteinExistence type="inferred from homology"/>
<dbReference type="SUPFAM" id="SSF64356">
    <property type="entry name" value="SNARE-like"/>
    <property type="match status" value="2"/>
</dbReference>
<dbReference type="GO" id="GO:0005765">
    <property type="term" value="C:lysosomal membrane"/>
    <property type="evidence" value="ECO:0007669"/>
    <property type="project" value="TreeGrafter"/>
</dbReference>
<evidence type="ECO:0000313" key="9">
    <source>
        <dbReference type="EMBL" id="CAD7226285.1"/>
    </source>
</evidence>
<gene>
    <name evidence="9" type="ORF">CTOB1V02_LOCUS4208</name>
</gene>
<comment type="similarity">
    <text evidence="3">Belongs to the V-ATPase H subunit family.</text>
</comment>
<dbReference type="Pfam" id="PF11698">
    <property type="entry name" value="V-ATPase_H_C"/>
    <property type="match status" value="1"/>
</dbReference>
<evidence type="ECO:0000256" key="3">
    <source>
        <dbReference type="ARBA" id="ARBA00008613"/>
    </source>
</evidence>
<dbReference type="InterPro" id="IPR011012">
    <property type="entry name" value="Longin-like_dom_sf"/>
</dbReference>
<dbReference type="Gene3D" id="1.25.40.150">
    <property type="entry name" value="V-type ATPase, subunit H, C-terminal domain"/>
    <property type="match status" value="1"/>
</dbReference>
<keyword evidence="6" id="KW-0931">ER-Golgi transport</keyword>
<protein>
    <submittedName>
        <fullName evidence="9">Uncharacterized protein</fullName>
    </submittedName>
</protein>
<dbReference type="OrthoDB" id="10263554at2759"/>
<dbReference type="InterPro" id="IPR006722">
    <property type="entry name" value="Sedlin"/>
</dbReference>
<dbReference type="SUPFAM" id="SSF48371">
    <property type="entry name" value="ARM repeat"/>
    <property type="match status" value="1"/>
</dbReference>
<dbReference type="AlphaFoldDB" id="A0A7R8W7B6"/>
<evidence type="ECO:0000256" key="4">
    <source>
        <dbReference type="ARBA" id="ARBA00022448"/>
    </source>
</evidence>
<accession>A0A7R8W7B6</accession>